<feature type="domain" description="CusB-like beta-barrel" evidence="5">
    <location>
        <begin position="263"/>
        <end position="334"/>
    </location>
</feature>
<organism evidence="6 7">
    <name type="scientific">Aquamicrobium aerolatum DSM 21857</name>
    <dbReference type="NCBI Taxonomy" id="1121003"/>
    <lineage>
        <taxon>Bacteria</taxon>
        <taxon>Pseudomonadati</taxon>
        <taxon>Pseudomonadota</taxon>
        <taxon>Alphaproteobacteria</taxon>
        <taxon>Hyphomicrobiales</taxon>
        <taxon>Phyllobacteriaceae</taxon>
        <taxon>Aerobium</taxon>
    </lineage>
</organism>
<dbReference type="InterPro" id="IPR058625">
    <property type="entry name" value="MdtA-like_BSH"/>
</dbReference>
<dbReference type="NCBIfam" id="TIGR01730">
    <property type="entry name" value="RND_mfp"/>
    <property type="match status" value="1"/>
</dbReference>
<dbReference type="PANTHER" id="PTHR30469:SF11">
    <property type="entry name" value="BLL4320 PROTEIN"/>
    <property type="match status" value="1"/>
</dbReference>
<proteinExistence type="inferred from homology"/>
<keyword evidence="3" id="KW-0812">Transmembrane</keyword>
<dbReference type="STRING" id="1121003.SAMN03080618_01865"/>
<gene>
    <name evidence="6" type="ORF">SAMN03080618_01865</name>
</gene>
<dbReference type="Gene3D" id="1.10.287.470">
    <property type="entry name" value="Helix hairpin bin"/>
    <property type="match status" value="1"/>
</dbReference>
<protein>
    <submittedName>
        <fullName evidence="6">RND family efflux transporter, MFP subunit</fullName>
    </submittedName>
</protein>
<evidence type="ECO:0000259" key="5">
    <source>
        <dbReference type="Pfam" id="PF25954"/>
    </source>
</evidence>
<keyword evidence="2" id="KW-0175">Coiled coil</keyword>
<dbReference type="AlphaFoldDB" id="A0A1I3MSG9"/>
<dbReference type="Gene3D" id="2.40.50.100">
    <property type="match status" value="1"/>
</dbReference>
<evidence type="ECO:0000259" key="4">
    <source>
        <dbReference type="Pfam" id="PF25917"/>
    </source>
</evidence>
<dbReference type="Pfam" id="PF25917">
    <property type="entry name" value="BSH_RND"/>
    <property type="match status" value="1"/>
</dbReference>
<dbReference type="InterPro" id="IPR006143">
    <property type="entry name" value="RND_pump_MFP"/>
</dbReference>
<sequence>MEGASQQAMAAVSLQFCSNGYHSLDAPAIGSEVRMSFWKQSALSALVLVAAATAWAIFYPGAPQALERVGLERLAALLPERDNALPAEERQSPRGGFASQPALVIATPIVTETINDRLSAIGSSRAVSSVSLTPFAAGRLTEILVEPGARIKAGDAIATLDSDAEQIAVDRARLTLEDANARLERVKALLNSRTATAVQVTEAELAVRNAQLALRDAELALSRRTILAPINGVVGILPISIGNTVTTQTEVATIDDRSRIVIEFWVPERFAAMLEVGQAMSAVSIARPNEVFDGTISALDNRIDPLSRTLRVQARLDNRNDVLRAGMSFQVSMAFPGDSYPAVDPLAIQWSTDGAYVWLIEDGIARRAPVRIIQRNTDSVLVSADFGTAGAVVTEGVHAVREGGEVRIVQGLSGGPDATPLTTGS</sequence>
<accession>A0A1I3MSG9</accession>
<keyword evidence="3" id="KW-1133">Transmembrane helix</keyword>
<dbReference type="GO" id="GO:0015562">
    <property type="term" value="F:efflux transmembrane transporter activity"/>
    <property type="evidence" value="ECO:0007669"/>
    <property type="project" value="TreeGrafter"/>
</dbReference>
<evidence type="ECO:0000313" key="7">
    <source>
        <dbReference type="Proteomes" id="UP000242763"/>
    </source>
</evidence>
<dbReference type="Pfam" id="PF25954">
    <property type="entry name" value="Beta-barrel_RND_2"/>
    <property type="match status" value="1"/>
</dbReference>
<dbReference type="Proteomes" id="UP000242763">
    <property type="component" value="Unassembled WGS sequence"/>
</dbReference>
<keyword evidence="7" id="KW-1185">Reference proteome</keyword>
<reference evidence="7" key="1">
    <citation type="submission" date="2016-10" db="EMBL/GenBank/DDBJ databases">
        <authorList>
            <person name="Varghese N."/>
            <person name="Submissions S."/>
        </authorList>
    </citation>
    <scope>NUCLEOTIDE SEQUENCE [LARGE SCALE GENOMIC DNA]</scope>
    <source>
        <strain evidence="7">DSM 21857</strain>
    </source>
</reference>
<dbReference type="Gene3D" id="2.40.30.170">
    <property type="match status" value="1"/>
</dbReference>
<evidence type="ECO:0000256" key="3">
    <source>
        <dbReference type="SAM" id="Phobius"/>
    </source>
</evidence>
<evidence type="ECO:0000256" key="1">
    <source>
        <dbReference type="ARBA" id="ARBA00009477"/>
    </source>
</evidence>
<evidence type="ECO:0000256" key="2">
    <source>
        <dbReference type="SAM" id="Coils"/>
    </source>
</evidence>
<dbReference type="InterPro" id="IPR058792">
    <property type="entry name" value="Beta-barrel_RND_2"/>
</dbReference>
<dbReference type="EMBL" id="FORF01000009">
    <property type="protein sequence ID" value="SFI99917.1"/>
    <property type="molecule type" value="Genomic_DNA"/>
</dbReference>
<keyword evidence="3" id="KW-0472">Membrane</keyword>
<dbReference type="PANTHER" id="PTHR30469">
    <property type="entry name" value="MULTIDRUG RESISTANCE PROTEIN MDTA"/>
    <property type="match status" value="1"/>
</dbReference>
<feature type="transmembrane region" description="Helical" evidence="3">
    <location>
        <begin position="42"/>
        <end position="62"/>
    </location>
</feature>
<comment type="similarity">
    <text evidence="1">Belongs to the membrane fusion protein (MFP) (TC 8.A.1) family.</text>
</comment>
<evidence type="ECO:0000313" key="6">
    <source>
        <dbReference type="EMBL" id="SFI99917.1"/>
    </source>
</evidence>
<name>A0A1I3MSG9_9HYPH</name>
<feature type="domain" description="Multidrug resistance protein MdtA-like barrel-sandwich hybrid" evidence="4">
    <location>
        <begin position="130"/>
        <end position="250"/>
    </location>
</feature>
<feature type="coiled-coil region" evidence="2">
    <location>
        <begin position="169"/>
        <end position="220"/>
    </location>
</feature>
<dbReference type="Gene3D" id="2.40.420.20">
    <property type="match status" value="1"/>
</dbReference>
<dbReference type="SUPFAM" id="SSF111369">
    <property type="entry name" value="HlyD-like secretion proteins"/>
    <property type="match status" value="1"/>
</dbReference>
<dbReference type="GO" id="GO:1990281">
    <property type="term" value="C:efflux pump complex"/>
    <property type="evidence" value="ECO:0007669"/>
    <property type="project" value="TreeGrafter"/>
</dbReference>